<reference evidence="1" key="1">
    <citation type="submission" date="2021-10" db="EMBL/GenBank/DDBJ databases">
        <title>De novo Genome Assembly of Clathrus columnatus (Basidiomycota, Fungi) Using Illumina and Nanopore Sequence Data.</title>
        <authorList>
            <person name="Ogiso-Tanaka E."/>
            <person name="Itagaki H."/>
            <person name="Hosoya T."/>
            <person name="Hosaka K."/>
        </authorList>
    </citation>
    <scope>NUCLEOTIDE SEQUENCE</scope>
    <source>
        <strain evidence="1">MO-923</strain>
    </source>
</reference>
<dbReference type="InterPro" id="IPR032675">
    <property type="entry name" value="LRR_dom_sf"/>
</dbReference>
<sequence>MQSFSPYDIKLQYNLVRLYAFRDEQRGLQDEIVTDIAEETEIVGHNTHDLCPTTNNCPIQHLPVELLYLIFAESLWQVKYVWKYTTTPVTLKRVCRQWESIICGSPAFWKNLVLHHHPIQELEDVLGNYFRFGKLNRLDVDISLYGELNHTYPSERMEPLHVIRDNFQNIESIVGHIHPTALYELFGKEYIYDMRTIHTLMLRLKDPNYTNTSQASSFRCSDSFQLATVRTLDLYNFGYLLTNSNVKSALPCLTRLFLKGDHPAYLLDHAVIFTILSVAVNLQELSWTPGQDLGEGLVGLHLAPIKLEKLTTMHVEFQPFSADPAAVVCALQIPSLAECRFNGCNLSMTNHETYLYQMVEYFISSKGNCIRELALDNLLVTSEDWKRYIRFLPNLQKLSTDGEVFADGFFQYLADDNLIGLTLPKLQCLTMVRRVFNNQELDEFVRFAKNRGHVQKDHAQLRTLQLACVSWGGPGRAEFQRLSNEYANLDWGENVIDLKPVASPRALGTSDYTKCH</sequence>
<evidence type="ECO:0008006" key="3">
    <source>
        <dbReference type="Google" id="ProtNLM"/>
    </source>
</evidence>
<dbReference type="Gene3D" id="3.80.10.10">
    <property type="entry name" value="Ribonuclease Inhibitor"/>
    <property type="match status" value="1"/>
</dbReference>
<dbReference type="AlphaFoldDB" id="A0AAV5AMH0"/>
<dbReference type="Proteomes" id="UP001050691">
    <property type="component" value="Unassembled WGS sequence"/>
</dbReference>
<protein>
    <recommendedName>
        <fullName evidence="3">F-box domain-containing protein</fullName>
    </recommendedName>
</protein>
<dbReference type="EMBL" id="BPWL01000011">
    <property type="protein sequence ID" value="GJJ15615.1"/>
    <property type="molecule type" value="Genomic_DNA"/>
</dbReference>
<keyword evidence="2" id="KW-1185">Reference proteome</keyword>
<proteinExistence type="predicted"/>
<name>A0AAV5AMH0_9AGAM</name>
<comment type="caution">
    <text evidence="1">The sequence shown here is derived from an EMBL/GenBank/DDBJ whole genome shotgun (WGS) entry which is preliminary data.</text>
</comment>
<evidence type="ECO:0000313" key="1">
    <source>
        <dbReference type="EMBL" id="GJJ15615.1"/>
    </source>
</evidence>
<organism evidence="1 2">
    <name type="scientific">Clathrus columnatus</name>
    <dbReference type="NCBI Taxonomy" id="1419009"/>
    <lineage>
        <taxon>Eukaryota</taxon>
        <taxon>Fungi</taxon>
        <taxon>Dikarya</taxon>
        <taxon>Basidiomycota</taxon>
        <taxon>Agaricomycotina</taxon>
        <taxon>Agaricomycetes</taxon>
        <taxon>Phallomycetidae</taxon>
        <taxon>Phallales</taxon>
        <taxon>Clathraceae</taxon>
        <taxon>Clathrus</taxon>
    </lineage>
</organism>
<dbReference type="InterPro" id="IPR036047">
    <property type="entry name" value="F-box-like_dom_sf"/>
</dbReference>
<evidence type="ECO:0000313" key="2">
    <source>
        <dbReference type="Proteomes" id="UP001050691"/>
    </source>
</evidence>
<dbReference type="SUPFAM" id="SSF81383">
    <property type="entry name" value="F-box domain"/>
    <property type="match status" value="1"/>
</dbReference>
<gene>
    <name evidence="1" type="ORF">Clacol_009893</name>
</gene>
<accession>A0AAV5AMH0</accession>
<dbReference type="SUPFAM" id="SSF52047">
    <property type="entry name" value="RNI-like"/>
    <property type="match status" value="1"/>
</dbReference>